<dbReference type="Gene3D" id="3.90.70.10">
    <property type="entry name" value="Cysteine proteinases"/>
    <property type="match status" value="1"/>
</dbReference>
<dbReference type="InterPro" id="IPR000668">
    <property type="entry name" value="Peptidase_C1A_C"/>
</dbReference>
<organism evidence="2">
    <name type="scientific">Thiolapillus brandeum</name>
    <dbReference type="NCBI Taxonomy" id="1076588"/>
    <lineage>
        <taxon>Bacteria</taxon>
        <taxon>Pseudomonadati</taxon>
        <taxon>Pseudomonadota</taxon>
        <taxon>Gammaproteobacteria</taxon>
        <taxon>Chromatiales</taxon>
        <taxon>Sedimenticolaceae</taxon>
        <taxon>Thiolapillus</taxon>
    </lineage>
</organism>
<comment type="caution">
    <text evidence="2">The sequence shown here is derived from an EMBL/GenBank/DDBJ whole genome shotgun (WGS) entry which is preliminary data.</text>
</comment>
<accession>A0A831WGD1</accession>
<name>A0A831WGD1_9GAMM</name>
<dbReference type="GO" id="GO:0006508">
    <property type="term" value="P:proteolysis"/>
    <property type="evidence" value="ECO:0007669"/>
    <property type="project" value="InterPro"/>
</dbReference>
<dbReference type="InterPro" id="IPR038765">
    <property type="entry name" value="Papain-like_cys_pep_sf"/>
</dbReference>
<evidence type="ECO:0000313" key="2">
    <source>
        <dbReference type="EMBL" id="HEC07446.1"/>
    </source>
</evidence>
<dbReference type="AlphaFoldDB" id="A0A831WGD1"/>
<evidence type="ECO:0000259" key="1">
    <source>
        <dbReference type="Pfam" id="PF00112"/>
    </source>
</evidence>
<sequence>MPSNKWKKNASADVPDLRDWMYEPSLIRLARQLPPPRDQKILNQYGEGACTGFALAAAINLLYSRAGEDVRVSARMLYEMAKRNDEWPGEDYDGTSLRGAIKGWSNMGVCRDELWRYRVTRKGDLTVRRAKEARSHTLGAYYRLRPQISHYHAALNEAGVIVVSAKVHAGWDDPADGRIVKSKKITGGHAFAVVGYDEEGFWIQNSWTDGWGDGGLALWTYEDWIENVMDAWVFRLALPTPTIFGLRAASSRLPEKEQAAPKVPRSAIAGHFVHVDDGAYKEEGRYWSTSFDVLETAKLVAESPKYDHLLLYVHGGLNSPNDSARRVAAMRNIFKKNRVYPFHVMYDTGLVEELKDVVLRKSAKAAGRVGAALDCADRFVEGLLRMPGTLVWEEMKKDACDAFAQTGAASDALNHFLTQFKKTGKTMKLHLVGHSTGAVAIGQLLRTLSRRQLQIETCSLMAPACTLDWYRDSYVPVLDEEGRLQIRDMAIYNLLDELEKDDTVTALYHKSLLYLVSNAFERQKERPLLGMQKFAKDVPRVGELPRIHYSNGATGAITRSTTHGGFDNDVYTLNHILKRVLGAAPSRPFRKEDLDY</sequence>
<dbReference type="SUPFAM" id="SSF53474">
    <property type="entry name" value="alpha/beta-Hydrolases"/>
    <property type="match status" value="1"/>
</dbReference>
<dbReference type="Proteomes" id="UP000886339">
    <property type="component" value="Unassembled WGS sequence"/>
</dbReference>
<dbReference type="Pfam" id="PF00112">
    <property type="entry name" value="Peptidase_C1"/>
    <property type="match status" value="1"/>
</dbReference>
<feature type="domain" description="Peptidase C1A papain C-terminal" evidence="1">
    <location>
        <begin position="40"/>
        <end position="216"/>
    </location>
</feature>
<dbReference type="InterPro" id="IPR029058">
    <property type="entry name" value="AB_hydrolase_fold"/>
</dbReference>
<dbReference type="CDD" id="cd02619">
    <property type="entry name" value="Peptidase_C1"/>
    <property type="match status" value="1"/>
</dbReference>
<gene>
    <name evidence="2" type="ORF">ENJ12_11365</name>
</gene>
<reference evidence="2" key="1">
    <citation type="journal article" date="2020" name="mSystems">
        <title>Genome- and Community-Level Interaction Insights into Carbon Utilization and Element Cycling Functions of Hydrothermarchaeota in Hydrothermal Sediment.</title>
        <authorList>
            <person name="Zhou Z."/>
            <person name="Liu Y."/>
            <person name="Xu W."/>
            <person name="Pan J."/>
            <person name="Luo Z.H."/>
            <person name="Li M."/>
        </authorList>
    </citation>
    <scope>NUCLEOTIDE SEQUENCE [LARGE SCALE GENOMIC DNA]</scope>
    <source>
        <strain evidence="2">HyVt-458</strain>
    </source>
</reference>
<proteinExistence type="predicted"/>
<dbReference type="GO" id="GO:0008234">
    <property type="term" value="F:cysteine-type peptidase activity"/>
    <property type="evidence" value="ECO:0007669"/>
    <property type="project" value="InterPro"/>
</dbReference>
<dbReference type="SUPFAM" id="SSF54001">
    <property type="entry name" value="Cysteine proteinases"/>
    <property type="match status" value="1"/>
</dbReference>
<protein>
    <submittedName>
        <fullName evidence="2">Peptidase C1</fullName>
    </submittedName>
</protein>
<dbReference type="EMBL" id="DRLF01000394">
    <property type="protein sequence ID" value="HEC07446.1"/>
    <property type="molecule type" value="Genomic_DNA"/>
</dbReference>